<keyword evidence="3" id="KW-0378">Hydrolase</keyword>
<dbReference type="InterPro" id="IPR050491">
    <property type="entry name" value="AmpC-like"/>
</dbReference>
<feature type="signal peptide" evidence="1">
    <location>
        <begin position="1"/>
        <end position="25"/>
    </location>
</feature>
<dbReference type="Proteomes" id="UP001144280">
    <property type="component" value="Unassembled WGS sequence"/>
</dbReference>
<proteinExistence type="predicted"/>
<name>A0ABQ5R5W6_9ACTN</name>
<feature type="chain" id="PRO_5045630673" evidence="1">
    <location>
        <begin position="26"/>
        <end position="368"/>
    </location>
</feature>
<dbReference type="Gene3D" id="3.40.710.10">
    <property type="entry name" value="DD-peptidase/beta-lactamase superfamily"/>
    <property type="match status" value="1"/>
</dbReference>
<dbReference type="PANTHER" id="PTHR46825">
    <property type="entry name" value="D-ALANYL-D-ALANINE-CARBOXYPEPTIDASE/ENDOPEPTIDASE AMPH"/>
    <property type="match status" value="1"/>
</dbReference>
<evidence type="ECO:0000259" key="2">
    <source>
        <dbReference type="Pfam" id="PF00144"/>
    </source>
</evidence>
<keyword evidence="4" id="KW-1185">Reference proteome</keyword>
<organism evidence="3 4">
    <name type="scientific">Phytohabitans aurantiacus</name>
    <dbReference type="NCBI Taxonomy" id="3016789"/>
    <lineage>
        <taxon>Bacteria</taxon>
        <taxon>Bacillati</taxon>
        <taxon>Actinomycetota</taxon>
        <taxon>Actinomycetes</taxon>
        <taxon>Micromonosporales</taxon>
        <taxon>Micromonosporaceae</taxon>
    </lineage>
</organism>
<protein>
    <submittedName>
        <fullName evidence="3">Serine hydrolase</fullName>
    </submittedName>
</protein>
<dbReference type="EMBL" id="BSDI01000056">
    <property type="protein sequence ID" value="GLI02177.1"/>
    <property type="molecule type" value="Genomic_DNA"/>
</dbReference>
<accession>A0ABQ5R5W6</accession>
<evidence type="ECO:0000313" key="3">
    <source>
        <dbReference type="EMBL" id="GLI02177.1"/>
    </source>
</evidence>
<dbReference type="GO" id="GO:0016787">
    <property type="term" value="F:hydrolase activity"/>
    <property type="evidence" value="ECO:0007669"/>
    <property type="project" value="UniProtKB-KW"/>
</dbReference>
<comment type="caution">
    <text evidence="3">The sequence shown here is derived from an EMBL/GenBank/DDBJ whole genome shotgun (WGS) entry which is preliminary data.</text>
</comment>
<dbReference type="SUPFAM" id="SSF56601">
    <property type="entry name" value="beta-lactamase/transpeptidase-like"/>
    <property type="match status" value="1"/>
</dbReference>
<feature type="domain" description="Beta-lactamase-related" evidence="2">
    <location>
        <begin position="49"/>
        <end position="356"/>
    </location>
</feature>
<dbReference type="InterPro" id="IPR001466">
    <property type="entry name" value="Beta-lactam-related"/>
</dbReference>
<gene>
    <name evidence="3" type="ORF">Pa4123_74550</name>
</gene>
<dbReference type="Pfam" id="PF00144">
    <property type="entry name" value="Beta-lactamase"/>
    <property type="match status" value="1"/>
</dbReference>
<dbReference type="InterPro" id="IPR012338">
    <property type="entry name" value="Beta-lactam/transpept-like"/>
</dbReference>
<sequence>MKKAYRALLTTTAALAVLAAPAAVAAAPKKPDRSGLQSRLDGIVAAGAVGALARVRDERGVWRGASGVAELGTARPVPVDGRFRAGSITKTFVATVILQLVDEDELRLDDPVAAWLPGVVTDDRIRVRHLLNHTSGLYDVVRTLPMPPQPEFFANRWRTWTSDELIARALAHPATFEPPGEAYSYSNTGYLLLGEIIEKVTGQPYDAEIERRIIWPLGLSGTTLPGTSPRIPGPHPHGYVPGDGEGNLLDYTRMNPSLFGAGGELISTAKDLDTFFAALLGGRLLPGHLLAQMKEPAVEGRGYGLGLAWWVTSCGIPVYGNDGDALAYQAYSFSTVDLSRQVTVALTPNHTGDLDDLVEAFVSEAVCG</sequence>
<dbReference type="RefSeq" id="WP_281903673.1">
    <property type="nucleotide sequence ID" value="NZ_BSDI01000056.1"/>
</dbReference>
<evidence type="ECO:0000256" key="1">
    <source>
        <dbReference type="SAM" id="SignalP"/>
    </source>
</evidence>
<reference evidence="3" key="1">
    <citation type="submission" date="2022-12" db="EMBL/GenBank/DDBJ databases">
        <title>New Phytohabitans aurantiacus sp. RD004123 nov., an actinomycete isolated from soil.</title>
        <authorList>
            <person name="Triningsih D.W."/>
            <person name="Harunari E."/>
            <person name="Igarashi Y."/>
        </authorList>
    </citation>
    <scope>NUCLEOTIDE SEQUENCE</scope>
    <source>
        <strain evidence="3">RD004123</strain>
    </source>
</reference>
<evidence type="ECO:0000313" key="4">
    <source>
        <dbReference type="Proteomes" id="UP001144280"/>
    </source>
</evidence>
<keyword evidence="1" id="KW-0732">Signal</keyword>
<dbReference type="PANTHER" id="PTHR46825:SF7">
    <property type="entry name" value="D-ALANYL-D-ALANINE CARBOXYPEPTIDASE"/>
    <property type="match status" value="1"/>
</dbReference>